<dbReference type="EMBL" id="RXHU01000027">
    <property type="protein sequence ID" value="RTE09791.1"/>
    <property type="molecule type" value="Genomic_DNA"/>
</dbReference>
<sequence length="274" mass="31224">MNHNETADQPTAYLEGIAMITKGNPFSLEQYQKEGYSGPMQGLTLQEADFYYQRFFDVLEQSKYEPGPTRMNLSAWHQRHHWAYQLATHASIVGAMKQILGDDIVLWAMHFWYKEPNNNKFIPWHQDINYWPMEPAINATAWVSLGWSIRENGCLRVIPGTHKSIVEHVSTGTDASAFEQGLPEEAIDESKAVDLEMSPGQIAFFNEATFHGSETNRSNIPRVAFSVRYTTPEVKFKMDEWGGDTTRIRTYLVSGEDKFKLNEGIQGIVPVPES</sequence>
<dbReference type="PANTHER" id="PTHR20883">
    <property type="entry name" value="PHYTANOYL-COA DIOXYGENASE DOMAIN CONTAINING 1"/>
    <property type="match status" value="1"/>
</dbReference>
<dbReference type="PANTHER" id="PTHR20883:SF48">
    <property type="entry name" value="ECTOINE DIOXYGENASE"/>
    <property type="match status" value="1"/>
</dbReference>
<keyword evidence="1" id="KW-0560">Oxidoreductase</keyword>
<dbReference type="SUPFAM" id="SSF51197">
    <property type="entry name" value="Clavaminate synthase-like"/>
    <property type="match status" value="1"/>
</dbReference>
<evidence type="ECO:0000313" key="2">
    <source>
        <dbReference type="Proteomes" id="UP000276128"/>
    </source>
</evidence>
<gene>
    <name evidence="1" type="ORF">EJQ19_11155</name>
</gene>
<name>A0A430JFJ1_9BACL</name>
<organism evidence="1 2">
    <name type="scientific">Paenibacillus whitsoniae</name>
    <dbReference type="NCBI Taxonomy" id="2496558"/>
    <lineage>
        <taxon>Bacteria</taxon>
        <taxon>Bacillati</taxon>
        <taxon>Bacillota</taxon>
        <taxon>Bacilli</taxon>
        <taxon>Bacillales</taxon>
        <taxon>Paenibacillaceae</taxon>
        <taxon>Paenibacillus</taxon>
    </lineage>
</organism>
<dbReference type="Proteomes" id="UP000276128">
    <property type="component" value="Unassembled WGS sequence"/>
</dbReference>
<reference evidence="1 2" key="1">
    <citation type="submission" date="2018-12" db="EMBL/GenBank/DDBJ databases">
        <title>Bacillus ochoae sp. nov., Paenibacillus whitsoniae sp. nov., Paenibacillus spiritus sp. nov. Isolated from the Mars Exploration Rover during spacecraft assembly.</title>
        <authorList>
            <person name="Seuylemezian A."/>
            <person name="Vaishampayan P."/>
        </authorList>
    </citation>
    <scope>NUCLEOTIDE SEQUENCE [LARGE SCALE GENOMIC DNA]</scope>
    <source>
        <strain evidence="1 2">MER 54</strain>
    </source>
</reference>
<proteinExistence type="predicted"/>
<dbReference type="AlphaFoldDB" id="A0A430JFJ1"/>
<dbReference type="Pfam" id="PF05721">
    <property type="entry name" value="PhyH"/>
    <property type="match status" value="1"/>
</dbReference>
<accession>A0A430JFJ1</accession>
<dbReference type="InterPro" id="IPR008775">
    <property type="entry name" value="Phytyl_CoA_dOase-like"/>
</dbReference>
<keyword evidence="2" id="KW-1185">Reference proteome</keyword>
<dbReference type="OrthoDB" id="9814777at2"/>
<dbReference type="GO" id="GO:0005506">
    <property type="term" value="F:iron ion binding"/>
    <property type="evidence" value="ECO:0007669"/>
    <property type="project" value="UniProtKB-ARBA"/>
</dbReference>
<dbReference type="GO" id="GO:0016706">
    <property type="term" value="F:2-oxoglutarate-dependent dioxygenase activity"/>
    <property type="evidence" value="ECO:0007669"/>
    <property type="project" value="UniProtKB-ARBA"/>
</dbReference>
<dbReference type="Gene3D" id="2.60.120.620">
    <property type="entry name" value="q2cbj1_9rhob like domain"/>
    <property type="match status" value="1"/>
</dbReference>
<keyword evidence="1" id="KW-0223">Dioxygenase</keyword>
<comment type="caution">
    <text evidence="1">The sequence shown here is derived from an EMBL/GenBank/DDBJ whole genome shotgun (WGS) entry which is preliminary data.</text>
</comment>
<evidence type="ECO:0000313" key="1">
    <source>
        <dbReference type="EMBL" id="RTE09791.1"/>
    </source>
</evidence>
<protein>
    <submittedName>
        <fullName evidence="1">Phytanoyl-CoA dioxygenase family protein</fullName>
    </submittedName>
</protein>